<evidence type="ECO:0000313" key="3">
    <source>
        <dbReference type="Proteomes" id="UP000278962"/>
    </source>
</evidence>
<feature type="domain" description="NAD(P)-binding" evidence="1">
    <location>
        <begin position="7"/>
        <end position="135"/>
    </location>
</feature>
<organism evidence="2 3">
    <name type="scientific">Solirubrobacter pauli</name>
    <dbReference type="NCBI Taxonomy" id="166793"/>
    <lineage>
        <taxon>Bacteria</taxon>
        <taxon>Bacillati</taxon>
        <taxon>Actinomycetota</taxon>
        <taxon>Thermoleophilia</taxon>
        <taxon>Solirubrobacterales</taxon>
        <taxon>Solirubrobacteraceae</taxon>
        <taxon>Solirubrobacter</taxon>
    </lineage>
</organism>
<dbReference type="AlphaFoldDB" id="A0A660LJA4"/>
<dbReference type="Pfam" id="PF13460">
    <property type="entry name" value="NAD_binding_10"/>
    <property type="match status" value="1"/>
</dbReference>
<dbReference type="EMBL" id="RBIL01000001">
    <property type="protein sequence ID" value="RKQ93314.1"/>
    <property type="molecule type" value="Genomic_DNA"/>
</dbReference>
<dbReference type="OrthoDB" id="9771302at2"/>
<proteinExistence type="predicted"/>
<reference evidence="2 3" key="1">
    <citation type="submission" date="2018-10" db="EMBL/GenBank/DDBJ databases">
        <title>Genomic Encyclopedia of Archaeal and Bacterial Type Strains, Phase II (KMG-II): from individual species to whole genera.</title>
        <authorList>
            <person name="Goeker M."/>
        </authorList>
    </citation>
    <scope>NUCLEOTIDE SEQUENCE [LARGE SCALE GENOMIC DNA]</scope>
    <source>
        <strain evidence="2 3">DSM 14954</strain>
    </source>
</reference>
<gene>
    <name evidence="2" type="ORF">C8N24_3176</name>
</gene>
<evidence type="ECO:0000259" key="1">
    <source>
        <dbReference type="Pfam" id="PF13460"/>
    </source>
</evidence>
<comment type="caution">
    <text evidence="2">The sequence shown here is derived from an EMBL/GenBank/DDBJ whole genome shotgun (WGS) entry which is preliminary data.</text>
</comment>
<evidence type="ECO:0000313" key="2">
    <source>
        <dbReference type="EMBL" id="RKQ93314.1"/>
    </source>
</evidence>
<accession>A0A660LJA4</accession>
<dbReference type="InterPro" id="IPR016040">
    <property type="entry name" value="NAD(P)-bd_dom"/>
</dbReference>
<dbReference type="Proteomes" id="UP000278962">
    <property type="component" value="Unassembled WGS sequence"/>
</dbReference>
<dbReference type="Gene3D" id="3.40.50.720">
    <property type="entry name" value="NAD(P)-binding Rossmann-like Domain"/>
    <property type="match status" value="1"/>
</dbReference>
<keyword evidence="3" id="KW-1185">Reference proteome</keyword>
<protein>
    <submittedName>
        <fullName evidence="2">Uncharacterized protein YbjT (DUF2867 family)</fullName>
    </submittedName>
</protein>
<sequence length="242" mass="25173">MKIVIIGGTGQIGSKLVDQLTAQGHEAIAAAPSTGVNTLTGEGLADVLAGTEVVVDVTNAPSWEDQAVLDFFTTSTRNQLAAEAEAGVRHHVALSIVGSRKMADSGYMRAKIAQEDLIIDGPTPYTIVHAAQFFEFVPWIAQASTGEDGKVRVSPRLFQPIAVDDVVDYLARVATGEPAGAVEIAGPDKLGIDAAVRAAVPDADVVSDPAAGYFGADVDDESLTAGAGAWLGKRRFADFVAR</sequence>
<name>A0A660LJA4_9ACTN</name>
<dbReference type="InterPro" id="IPR036291">
    <property type="entry name" value="NAD(P)-bd_dom_sf"/>
</dbReference>
<dbReference type="RefSeq" id="WP_121251320.1">
    <property type="nucleotide sequence ID" value="NZ_RBIL01000001.1"/>
</dbReference>
<dbReference type="SUPFAM" id="SSF51735">
    <property type="entry name" value="NAD(P)-binding Rossmann-fold domains"/>
    <property type="match status" value="1"/>
</dbReference>